<name>D4DI98_TRIVH</name>
<sequence length="404" mass="45864">MQPDLVCDASNIDHHNHKDSPAITSVDNQIQNSASYSSDTSSKLGDSSSYDSNSTDCIKNPGLGRDDPINENDVEELPPYLDTFGLNYSADGSGYAAPTNGYQELKDGSKQLMNKQNHEIKKFHEAERTRCLAQGLPADKLESRRLRKKTRTQNLAKKQAYRDELSDTDSSLSEDESRSAPWVFEDEAATSFTNCTKGEKQASNEDDLGITEDDVEDLPIHSDILHLRYPVDESGYAAPAKGYQEWQDRLGEKRDRNRRMGKEQDAEMRQQRLDQGLLAEDSEDRQDRKYARARRRAEKQMLSEDASDTDTSLSDEVFGPVPWVFKKPSGPRLPGDRRMKNYSRTPPNPAPKTMGAPEDTSPEDQEIQEKVARLGRPKYCVFSEPYPRNFIPLSEFERLTREKR</sequence>
<organism evidence="2 3">
    <name type="scientific">Trichophyton verrucosum (strain HKI 0517)</name>
    <dbReference type="NCBI Taxonomy" id="663202"/>
    <lineage>
        <taxon>Eukaryota</taxon>
        <taxon>Fungi</taxon>
        <taxon>Dikarya</taxon>
        <taxon>Ascomycota</taxon>
        <taxon>Pezizomycotina</taxon>
        <taxon>Eurotiomycetes</taxon>
        <taxon>Eurotiomycetidae</taxon>
        <taxon>Onygenales</taxon>
        <taxon>Arthrodermataceae</taxon>
        <taxon>Trichophyton</taxon>
    </lineage>
</organism>
<evidence type="ECO:0000313" key="3">
    <source>
        <dbReference type="Proteomes" id="UP000008383"/>
    </source>
</evidence>
<dbReference type="GeneID" id="9582567"/>
<feature type="compositionally biased region" description="Low complexity" evidence="1">
    <location>
        <begin position="35"/>
        <end position="56"/>
    </location>
</feature>
<dbReference type="OrthoDB" id="4174086at2759"/>
<feature type="region of interest" description="Disordered" evidence="1">
    <location>
        <begin position="1"/>
        <end position="77"/>
    </location>
</feature>
<dbReference type="EMBL" id="ACYE01000399">
    <property type="protein sequence ID" value="EFE38436.1"/>
    <property type="molecule type" value="Genomic_DNA"/>
</dbReference>
<protein>
    <submittedName>
        <fullName evidence="2">Uncharacterized protein</fullName>
    </submittedName>
</protein>
<feature type="region of interest" description="Disordered" evidence="1">
    <location>
        <begin position="233"/>
        <end position="367"/>
    </location>
</feature>
<accession>D4DI98</accession>
<dbReference type="Proteomes" id="UP000008383">
    <property type="component" value="Unassembled WGS sequence"/>
</dbReference>
<feature type="compositionally biased region" description="Polar residues" evidence="1">
    <location>
        <begin position="22"/>
        <end position="34"/>
    </location>
</feature>
<keyword evidence="3" id="KW-1185">Reference proteome</keyword>
<dbReference type="AlphaFoldDB" id="D4DI98"/>
<dbReference type="KEGG" id="tve:TRV_06906"/>
<feature type="compositionally biased region" description="Basic and acidic residues" evidence="1">
    <location>
        <begin position="11"/>
        <end position="20"/>
    </location>
</feature>
<gene>
    <name evidence="2" type="ORF">TRV_06906</name>
</gene>
<proteinExistence type="predicted"/>
<comment type="caution">
    <text evidence="2">The sequence shown here is derived from an EMBL/GenBank/DDBJ whole genome shotgun (WGS) entry which is preliminary data.</text>
</comment>
<reference evidence="3" key="1">
    <citation type="journal article" date="2011" name="Genome Biol.">
        <title>Comparative and functional genomics provide insights into the pathogenicity of dermatophytic fungi.</title>
        <authorList>
            <person name="Burmester A."/>
            <person name="Shelest E."/>
            <person name="Gloeckner G."/>
            <person name="Heddergott C."/>
            <person name="Schindler S."/>
            <person name="Staib P."/>
            <person name="Heidel A."/>
            <person name="Felder M."/>
            <person name="Petzold A."/>
            <person name="Szafranski K."/>
            <person name="Feuermann M."/>
            <person name="Pedruzzi I."/>
            <person name="Priebe S."/>
            <person name="Groth M."/>
            <person name="Winkler R."/>
            <person name="Li W."/>
            <person name="Kniemeyer O."/>
            <person name="Schroeckh V."/>
            <person name="Hertweck C."/>
            <person name="Hube B."/>
            <person name="White T.C."/>
            <person name="Platzer M."/>
            <person name="Guthke R."/>
            <person name="Heitman J."/>
            <person name="Woestemeyer J."/>
            <person name="Zipfel P.F."/>
            <person name="Monod M."/>
            <person name="Brakhage A.A."/>
        </authorList>
    </citation>
    <scope>NUCLEOTIDE SEQUENCE [LARGE SCALE GENOMIC DNA]</scope>
    <source>
        <strain evidence="3">HKI 0517</strain>
    </source>
</reference>
<evidence type="ECO:0000313" key="2">
    <source>
        <dbReference type="EMBL" id="EFE38436.1"/>
    </source>
</evidence>
<dbReference type="RefSeq" id="XP_003019081.1">
    <property type="nucleotide sequence ID" value="XM_003019035.1"/>
</dbReference>
<feature type="compositionally biased region" description="Basic and acidic residues" evidence="1">
    <location>
        <begin position="246"/>
        <end position="272"/>
    </location>
</feature>
<feature type="region of interest" description="Disordered" evidence="1">
    <location>
        <begin position="142"/>
        <end position="210"/>
    </location>
</feature>
<evidence type="ECO:0000256" key="1">
    <source>
        <dbReference type="SAM" id="MobiDB-lite"/>
    </source>
</evidence>
<dbReference type="HOGENOM" id="CLU_681840_0_0_1"/>